<feature type="transmembrane region" description="Helical" evidence="2">
    <location>
        <begin position="76"/>
        <end position="100"/>
    </location>
</feature>
<comment type="caution">
    <text evidence="3">The sequence shown here is derived from an EMBL/GenBank/DDBJ whole genome shotgun (WGS) entry which is preliminary data.</text>
</comment>
<accession>A0A162INX8</accession>
<dbReference type="AlphaFoldDB" id="A0A162INX8"/>
<feature type="compositionally biased region" description="Pro residues" evidence="1">
    <location>
        <begin position="531"/>
        <end position="541"/>
    </location>
</feature>
<proteinExistence type="predicted"/>
<name>A0A162INX8_9HYPO</name>
<feature type="compositionally biased region" description="Basic and acidic residues" evidence="1">
    <location>
        <begin position="302"/>
        <end position="312"/>
    </location>
</feature>
<sequence>MGCASHRKKQTREFADQKWDYISLKDFRARGCGCGPIFAYCYLWFMLIISIAVYAVDSFTAVNLLAFSRWSSKIEPAIPISVSKWIFSICILLSFVNLAFESVRAFRVVRRGNVAECFLDGLAARWESIRICGGQGWRRFLVFAALAKSKKGSEYVALFTYFSFQSWIRVIFCSGPRQVVNAITLRSVYVAKLSSDATSVDGAILGFFDKIKLLAMEDFQQALILAAMCFTLVIWIFSALFLLMACFFYVFFLFHWIPRADGGLTGYCERKVNKKLLRIVSKKVNKALAKGQADRWKAELKNAKKNGEKTPSLDRSATLPTLPYSQEGMDDALPQMPTIGRDESTTALPMYTSRPSSPGNIEMGSVGGRRPVQRTATAGSVSSFSSHAPLVSSAADFGYGRSQSPAPSLPESDYYGGIIPPTRPGTSNSQRSLAHSRIGFGSPMPQPNGSPLRNITASPALTERSMPLQSGPARTWTNRSMDSNATAPPAMGRNNTGPVAYQPYSAAPPAAHSQFHGTSSPLARSMTGPAGPMPPQGPQQYPPQRNMTAPVPQYAQRGDPHSRSGTPQNTGRGPYGYDLESQPNGGGYY</sequence>
<protein>
    <submittedName>
        <fullName evidence="3">Pheromone-regulated membrane protein</fullName>
    </submittedName>
</protein>
<evidence type="ECO:0000313" key="4">
    <source>
        <dbReference type="Proteomes" id="UP000078544"/>
    </source>
</evidence>
<dbReference type="Pfam" id="PF16944">
    <property type="entry name" value="KCH"/>
    <property type="match status" value="1"/>
</dbReference>
<evidence type="ECO:0000256" key="2">
    <source>
        <dbReference type="SAM" id="Phobius"/>
    </source>
</evidence>
<keyword evidence="4" id="KW-1185">Reference proteome</keyword>
<dbReference type="EMBL" id="AZGY01000007">
    <property type="protein sequence ID" value="KZZ96682.1"/>
    <property type="molecule type" value="Genomic_DNA"/>
</dbReference>
<keyword evidence="2" id="KW-0812">Transmembrane</keyword>
<feature type="compositionally biased region" description="Polar residues" evidence="1">
    <location>
        <begin position="475"/>
        <end position="486"/>
    </location>
</feature>
<dbReference type="GO" id="GO:0015079">
    <property type="term" value="F:potassium ion transmembrane transporter activity"/>
    <property type="evidence" value="ECO:0007669"/>
    <property type="project" value="InterPro"/>
</dbReference>
<feature type="transmembrane region" description="Helical" evidence="2">
    <location>
        <begin position="222"/>
        <end position="252"/>
    </location>
</feature>
<evidence type="ECO:0000313" key="3">
    <source>
        <dbReference type="EMBL" id="KZZ96682.1"/>
    </source>
</evidence>
<organism evidence="3 4">
    <name type="scientific">Moelleriella libera RCEF 2490</name>
    <dbReference type="NCBI Taxonomy" id="1081109"/>
    <lineage>
        <taxon>Eukaryota</taxon>
        <taxon>Fungi</taxon>
        <taxon>Dikarya</taxon>
        <taxon>Ascomycota</taxon>
        <taxon>Pezizomycotina</taxon>
        <taxon>Sordariomycetes</taxon>
        <taxon>Hypocreomycetidae</taxon>
        <taxon>Hypocreales</taxon>
        <taxon>Clavicipitaceae</taxon>
        <taxon>Moelleriella</taxon>
    </lineage>
</organism>
<evidence type="ECO:0000256" key="1">
    <source>
        <dbReference type="SAM" id="MobiDB-lite"/>
    </source>
</evidence>
<feature type="region of interest" description="Disordered" evidence="1">
    <location>
        <begin position="302"/>
        <end position="368"/>
    </location>
</feature>
<feature type="region of interest" description="Disordered" evidence="1">
    <location>
        <begin position="465"/>
        <end position="589"/>
    </location>
</feature>
<reference evidence="3 4" key="1">
    <citation type="journal article" date="2016" name="Genome Biol. Evol.">
        <title>Divergent and convergent evolution of fungal pathogenicity.</title>
        <authorList>
            <person name="Shang Y."/>
            <person name="Xiao G."/>
            <person name="Zheng P."/>
            <person name="Cen K."/>
            <person name="Zhan S."/>
            <person name="Wang C."/>
        </authorList>
    </citation>
    <scope>NUCLEOTIDE SEQUENCE [LARGE SCALE GENOMIC DNA]</scope>
    <source>
        <strain evidence="3 4">RCEF 2490</strain>
    </source>
</reference>
<dbReference type="Proteomes" id="UP000078544">
    <property type="component" value="Unassembled WGS sequence"/>
</dbReference>
<gene>
    <name evidence="3" type="ORF">AAL_03911</name>
</gene>
<keyword evidence="2" id="KW-1133">Transmembrane helix</keyword>
<dbReference type="PANTHER" id="PTHR36424">
    <property type="entry name" value="PHEROMONE-REGULATED MEMBRANE PROTEIN 6"/>
    <property type="match status" value="1"/>
</dbReference>
<feature type="transmembrane region" description="Helical" evidence="2">
    <location>
        <begin position="37"/>
        <end position="56"/>
    </location>
</feature>
<dbReference type="STRING" id="1081109.A0A162INX8"/>
<dbReference type="OrthoDB" id="2128042at2759"/>
<dbReference type="PANTHER" id="PTHR36424:SF1">
    <property type="entry name" value="LOW AFFINITY K(+) TRANSPORTER 1-RELATED"/>
    <property type="match status" value="1"/>
</dbReference>
<feature type="compositionally biased region" description="Low complexity" evidence="1">
    <location>
        <begin position="500"/>
        <end position="514"/>
    </location>
</feature>
<dbReference type="GO" id="GO:0005886">
    <property type="term" value="C:plasma membrane"/>
    <property type="evidence" value="ECO:0007669"/>
    <property type="project" value="InterPro"/>
</dbReference>
<dbReference type="InterPro" id="IPR031606">
    <property type="entry name" value="Kch1/2"/>
</dbReference>
<keyword evidence="2" id="KW-0472">Membrane</keyword>